<dbReference type="EMBL" id="BAABGM010000013">
    <property type="protein sequence ID" value="GAA4406379.1"/>
    <property type="molecule type" value="Genomic_DNA"/>
</dbReference>
<organism evidence="1 2">
    <name type="scientific">Fodinibacter luteus</name>
    <dbReference type="NCBI Taxonomy" id="552064"/>
    <lineage>
        <taxon>Bacteria</taxon>
        <taxon>Bacillati</taxon>
        <taxon>Actinomycetota</taxon>
        <taxon>Actinomycetes</taxon>
        <taxon>Micrococcales</taxon>
        <taxon>Intrasporangiaceae</taxon>
        <taxon>Fodinibacter (ex Wang et al. 2009)</taxon>
    </lineage>
</organism>
<accession>A0ABP8KG48</accession>
<gene>
    <name evidence="1" type="ORF">GCM10023168_21130</name>
</gene>
<keyword evidence="2" id="KW-1185">Reference proteome</keyword>
<comment type="caution">
    <text evidence="1">The sequence shown here is derived from an EMBL/GenBank/DDBJ whole genome shotgun (WGS) entry which is preliminary data.</text>
</comment>
<evidence type="ECO:0000313" key="1">
    <source>
        <dbReference type="EMBL" id="GAA4406379.1"/>
    </source>
</evidence>
<dbReference type="RefSeq" id="WP_345205544.1">
    <property type="nucleotide sequence ID" value="NZ_BAABGM010000013.1"/>
</dbReference>
<sequence>MGEEEARTSVRGTVSNVSGGQVAIGGTVSQTSTTVSSQGPSEAELASLFQQFATLRGEVLADPDTPDAAAEKLDELEAAITAEKPELSTMEYVRDWFVKYAPKFAGAVTALVVNPVVGALVGAAGETLATEFKRRFG</sequence>
<evidence type="ECO:0000313" key="2">
    <source>
        <dbReference type="Proteomes" id="UP001500945"/>
    </source>
</evidence>
<dbReference type="Proteomes" id="UP001500945">
    <property type="component" value="Unassembled WGS sequence"/>
</dbReference>
<protein>
    <submittedName>
        <fullName evidence="1">Uncharacterized protein</fullName>
    </submittedName>
</protein>
<name>A0ABP8KG48_9MICO</name>
<reference evidence="2" key="1">
    <citation type="journal article" date="2019" name="Int. J. Syst. Evol. Microbiol.">
        <title>The Global Catalogue of Microorganisms (GCM) 10K type strain sequencing project: providing services to taxonomists for standard genome sequencing and annotation.</title>
        <authorList>
            <consortium name="The Broad Institute Genomics Platform"/>
            <consortium name="The Broad Institute Genome Sequencing Center for Infectious Disease"/>
            <person name="Wu L."/>
            <person name="Ma J."/>
        </authorList>
    </citation>
    <scope>NUCLEOTIDE SEQUENCE [LARGE SCALE GENOMIC DNA]</scope>
    <source>
        <strain evidence="2">JCM 17809</strain>
    </source>
</reference>
<proteinExistence type="predicted"/>